<reference evidence="2 3" key="1">
    <citation type="submission" date="2020-01" db="EMBL/GenBank/DDBJ databases">
        <title>Insect and environment-associated Actinomycetes.</title>
        <authorList>
            <person name="Currrie C."/>
            <person name="Chevrette M."/>
            <person name="Carlson C."/>
            <person name="Stubbendieck R."/>
            <person name="Wendt-Pienkowski E."/>
        </authorList>
    </citation>
    <scope>NUCLEOTIDE SEQUENCE [LARGE SCALE GENOMIC DNA]</scope>
    <source>
        <strain evidence="2 3">SID10258</strain>
    </source>
</reference>
<dbReference type="Pfam" id="PF13191">
    <property type="entry name" value="AAA_16"/>
    <property type="match status" value="1"/>
</dbReference>
<protein>
    <submittedName>
        <fullName evidence="2">AAA family ATPase</fullName>
    </submittedName>
</protein>
<gene>
    <name evidence="2" type="ORF">G3I70_45580</name>
</gene>
<sequence length="141" mass="14883">AGLHRLLRPLAAEAERLPPAHRGALGTIMDGAPTAAPLVLYTAVCELLSLAAASGPVLCWADDVQWLDRASLEVLAFAARRVQDEPVAVLFATRDDRDDAAGLAGIPRLRLAPLDEEASLRVLEDALGTANGDLAEEIVDL</sequence>
<comment type="caution">
    <text evidence="2">The sequence shown here is derived from an EMBL/GenBank/DDBJ whole genome shotgun (WGS) entry which is preliminary data.</text>
</comment>
<evidence type="ECO:0000313" key="2">
    <source>
        <dbReference type="EMBL" id="NEA29727.1"/>
    </source>
</evidence>
<feature type="domain" description="Orc1-like AAA ATPase" evidence="1">
    <location>
        <begin position="6"/>
        <end position="89"/>
    </location>
</feature>
<name>A0A6L9QW11_9ACTN</name>
<evidence type="ECO:0000259" key="1">
    <source>
        <dbReference type="Pfam" id="PF13191"/>
    </source>
</evidence>
<feature type="non-terminal residue" evidence="2">
    <location>
        <position position="141"/>
    </location>
</feature>
<proteinExistence type="predicted"/>
<accession>A0A6L9QW11</accession>
<evidence type="ECO:0000313" key="3">
    <source>
        <dbReference type="Proteomes" id="UP000475532"/>
    </source>
</evidence>
<dbReference type="RefSeq" id="WP_163064402.1">
    <property type="nucleotide sequence ID" value="NZ_JAAGLI010001234.1"/>
</dbReference>
<dbReference type="InterPro" id="IPR041664">
    <property type="entry name" value="AAA_16"/>
</dbReference>
<organism evidence="2 3">
    <name type="scientific">Actinomadura bangladeshensis</name>
    <dbReference type="NCBI Taxonomy" id="453573"/>
    <lineage>
        <taxon>Bacteria</taxon>
        <taxon>Bacillati</taxon>
        <taxon>Actinomycetota</taxon>
        <taxon>Actinomycetes</taxon>
        <taxon>Streptosporangiales</taxon>
        <taxon>Thermomonosporaceae</taxon>
        <taxon>Actinomadura</taxon>
    </lineage>
</organism>
<feature type="non-terminal residue" evidence="2">
    <location>
        <position position="1"/>
    </location>
</feature>
<dbReference type="EMBL" id="JAAGLI010001234">
    <property type="protein sequence ID" value="NEA29727.1"/>
    <property type="molecule type" value="Genomic_DNA"/>
</dbReference>
<dbReference type="Proteomes" id="UP000475532">
    <property type="component" value="Unassembled WGS sequence"/>
</dbReference>
<dbReference type="AlphaFoldDB" id="A0A6L9QW11"/>